<dbReference type="InterPro" id="IPR021147">
    <property type="entry name" value="DUF697"/>
</dbReference>
<name>A0ABT8LC94_9BACT</name>
<evidence type="ECO:0000313" key="7">
    <source>
        <dbReference type="Proteomes" id="UP001172083"/>
    </source>
</evidence>
<keyword evidence="3 5" id="KW-1133">Transmembrane helix</keyword>
<protein>
    <submittedName>
        <fullName evidence="6">DUF697 domain-containing protein</fullName>
    </submittedName>
</protein>
<reference evidence="6" key="1">
    <citation type="submission" date="2023-06" db="EMBL/GenBank/DDBJ databases">
        <title>Genomic of Agaribacillus aureum.</title>
        <authorList>
            <person name="Wang G."/>
        </authorList>
    </citation>
    <scope>NUCLEOTIDE SEQUENCE</scope>
    <source>
        <strain evidence="6">BMA12</strain>
    </source>
</reference>
<evidence type="ECO:0000256" key="1">
    <source>
        <dbReference type="ARBA" id="ARBA00004141"/>
    </source>
</evidence>
<keyword evidence="2 5" id="KW-0812">Transmembrane</keyword>
<dbReference type="EMBL" id="JAUJEB010000004">
    <property type="protein sequence ID" value="MDN5214385.1"/>
    <property type="molecule type" value="Genomic_DNA"/>
</dbReference>
<evidence type="ECO:0000256" key="3">
    <source>
        <dbReference type="ARBA" id="ARBA00022989"/>
    </source>
</evidence>
<sequence length="341" mass="37213">MKKQFKTLAIFISVAVVLAFILFVINQVAAVYANLSAVNPALAKVVLGILVLIFAAMLITPVVIYVKLPKPITFPDNDAEKEKYFRQLAKRLEKNKHLQGLNLDLTNKEGLEKALGILQEKANDTIQKTATSVFLTTAVSQNGKLDALTVLVTQTKMVWEIAHIYWQRPALRDMIHLYANVGGTTFLASEIEDLDISRQIEPILSAMFKSPGKSLPIVGHAAHIIMDSILEGSVNAFLTLRVGIIAKRYCGAQEAFDRKKARKNAFIEASGLLKVLVVKSSGNVINSLIKATKRTGINTVKSGVSALENAAQNIKESLGGLAEKMGISKKEMEKIGEEEGS</sequence>
<feature type="transmembrane region" description="Helical" evidence="5">
    <location>
        <begin position="7"/>
        <end position="33"/>
    </location>
</feature>
<comment type="caution">
    <text evidence="6">The sequence shown here is derived from an EMBL/GenBank/DDBJ whole genome shotgun (WGS) entry which is preliminary data.</text>
</comment>
<dbReference type="RefSeq" id="WP_346759719.1">
    <property type="nucleotide sequence ID" value="NZ_JAUJEB010000004.1"/>
</dbReference>
<evidence type="ECO:0000313" key="6">
    <source>
        <dbReference type="EMBL" id="MDN5214385.1"/>
    </source>
</evidence>
<accession>A0ABT8LC94</accession>
<keyword evidence="7" id="KW-1185">Reference proteome</keyword>
<evidence type="ECO:0000256" key="5">
    <source>
        <dbReference type="SAM" id="Phobius"/>
    </source>
</evidence>
<evidence type="ECO:0000256" key="2">
    <source>
        <dbReference type="ARBA" id="ARBA00022692"/>
    </source>
</evidence>
<organism evidence="6 7">
    <name type="scientific">Agaribacillus aureus</name>
    <dbReference type="NCBI Taxonomy" id="3051825"/>
    <lineage>
        <taxon>Bacteria</taxon>
        <taxon>Pseudomonadati</taxon>
        <taxon>Bacteroidota</taxon>
        <taxon>Cytophagia</taxon>
        <taxon>Cytophagales</taxon>
        <taxon>Splendidivirgaceae</taxon>
        <taxon>Agaribacillus</taxon>
    </lineage>
</organism>
<feature type="transmembrane region" description="Helical" evidence="5">
    <location>
        <begin position="45"/>
        <end position="66"/>
    </location>
</feature>
<comment type="subcellular location">
    <subcellularLocation>
        <location evidence="1">Membrane</location>
        <topology evidence="1">Multi-pass membrane protein</topology>
    </subcellularLocation>
</comment>
<dbReference type="Pfam" id="PF05128">
    <property type="entry name" value="DUF697"/>
    <property type="match status" value="1"/>
</dbReference>
<keyword evidence="4 5" id="KW-0472">Membrane</keyword>
<evidence type="ECO:0000256" key="4">
    <source>
        <dbReference type="ARBA" id="ARBA00023136"/>
    </source>
</evidence>
<proteinExistence type="predicted"/>
<dbReference type="Proteomes" id="UP001172083">
    <property type="component" value="Unassembled WGS sequence"/>
</dbReference>
<gene>
    <name evidence="6" type="ORF">QQ020_20060</name>
</gene>